<reference evidence="5" key="1">
    <citation type="journal article" date="2021" name="J Fungi (Basel)">
        <title>Genomic and Metabolomic Analyses of the Marine Fungus Emericellopsis cladophorae: Insights into Saltwater Adaptability Mechanisms and Its Biosynthetic Potential.</title>
        <authorList>
            <person name="Goncalves M.F.M."/>
            <person name="Hilario S."/>
            <person name="Van de Peer Y."/>
            <person name="Esteves A.C."/>
            <person name="Alves A."/>
        </authorList>
    </citation>
    <scope>NUCLEOTIDE SEQUENCE</scope>
    <source>
        <strain evidence="5">MUM 19.33</strain>
    </source>
</reference>
<dbReference type="GO" id="GO:0005576">
    <property type="term" value="C:extracellular region"/>
    <property type="evidence" value="ECO:0007669"/>
    <property type="project" value="InterPro"/>
</dbReference>
<comment type="caution">
    <text evidence="5">The sequence shown here is derived from an EMBL/GenBank/DDBJ whole genome shotgun (WGS) entry which is preliminary data.</text>
</comment>
<evidence type="ECO:0000256" key="1">
    <source>
        <dbReference type="ARBA" id="ARBA00004196"/>
    </source>
</evidence>
<evidence type="ECO:0000313" key="5">
    <source>
        <dbReference type="EMBL" id="KAI6781131.1"/>
    </source>
</evidence>
<comment type="subcellular location">
    <subcellularLocation>
        <location evidence="1">Cell envelope</location>
    </subcellularLocation>
</comment>
<dbReference type="GeneID" id="75828999"/>
<keyword evidence="6" id="KW-1185">Reference proteome</keyword>
<dbReference type="Proteomes" id="UP001055219">
    <property type="component" value="Unassembled WGS sequence"/>
</dbReference>
<dbReference type="CDD" id="cd23508">
    <property type="entry name" value="hydrophobin_II"/>
    <property type="match status" value="1"/>
</dbReference>
<keyword evidence="3" id="KW-1015">Disulfide bond</keyword>
<dbReference type="InterPro" id="IPR036686">
    <property type="entry name" value="Class_II_Hydrophobin_sf"/>
</dbReference>
<name>A0A9Q0BDS6_9HYPO</name>
<gene>
    <name evidence="5" type="ORF">J7T54_002487</name>
</gene>
<feature type="chain" id="PRO_5040489488" description="Hydrophobin" evidence="4">
    <location>
        <begin position="28"/>
        <end position="141"/>
    </location>
</feature>
<evidence type="ECO:0000313" key="6">
    <source>
        <dbReference type="Proteomes" id="UP001055219"/>
    </source>
</evidence>
<evidence type="ECO:0000256" key="4">
    <source>
        <dbReference type="SAM" id="SignalP"/>
    </source>
</evidence>
<evidence type="ECO:0000256" key="3">
    <source>
        <dbReference type="ARBA" id="ARBA00023157"/>
    </source>
</evidence>
<evidence type="ECO:0008006" key="7">
    <source>
        <dbReference type="Google" id="ProtNLM"/>
    </source>
</evidence>
<dbReference type="AlphaFoldDB" id="A0A9Q0BDS6"/>
<dbReference type="Pfam" id="PF06766">
    <property type="entry name" value="Hydrophobin_2"/>
    <property type="match status" value="1"/>
</dbReference>
<comment type="similarity">
    <text evidence="2">Belongs to the cerato-ulmin hydrophobin family.</text>
</comment>
<feature type="signal peptide" evidence="4">
    <location>
        <begin position="1"/>
        <end position="27"/>
    </location>
</feature>
<reference evidence="5" key="2">
    <citation type="submission" date="2022-07" db="EMBL/GenBank/DDBJ databases">
        <authorList>
            <person name="Goncalves M.F.M."/>
            <person name="Hilario S."/>
            <person name="Van De Peer Y."/>
            <person name="Esteves A.C."/>
            <person name="Alves A."/>
        </authorList>
    </citation>
    <scope>NUCLEOTIDE SEQUENCE</scope>
    <source>
        <strain evidence="5">MUM 19.33</strain>
    </source>
</reference>
<dbReference type="EMBL" id="JAGIXG020000024">
    <property type="protein sequence ID" value="KAI6781131.1"/>
    <property type="molecule type" value="Genomic_DNA"/>
</dbReference>
<evidence type="ECO:0000256" key="2">
    <source>
        <dbReference type="ARBA" id="ARBA00009576"/>
    </source>
</evidence>
<proteinExistence type="inferred from homology"/>
<dbReference type="Gene3D" id="3.20.120.10">
    <property type="entry name" value="Hydrophobin"/>
    <property type="match status" value="1"/>
</dbReference>
<organism evidence="5 6">
    <name type="scientific">Emericellopsis cladophorae</name>
    <dbReference type="NCBI Taxonomy" id="2686198"/>
    <lineage>
        <taxon>Eukaryota</taxon>
        <taxon>Fungi</taxon>
        <taxon>Dikarya</taxon>
        <taxon>Ascomycota</taxon>
        <taxon>Pezizomycotina</taxon>
        <taxon>Sordariomycetes</taxon>
        <taxon>Hypocreomycetidae</taxon>
        <taxon>Hypocreales</taxon>
        <taxon>Bionectriaceae</taxon>
        <taxon>Emericellopsis</taxon>
    </lineage>
</organism>
<sequence>MKFSALLFVAAATAAPGAINQNHEVQAQEILGQDLAVYVPCPGPLQVTPLCCATILQGVSLQCQSPPTPPANATDFVSVCGAILPLAKRPRCCTFSIFGVGVICTNPIGVLALDGEEDDALQVEWKDFAPQADLRDGVLQG</sequence>
<dbReference type="InterPro" id="IPR010636">
    <property type="entry name" value="Class_II_hydrophobin"/>
</dbReference>
<accession>A0A9Q0BDS6</accession>
<dbReference type="RefSeq" id="XP_051361987.1">
    <property type="nucleotide sequence ID" value="XM_051506641.1"/>
</dbReference>
<protein>
    <recommendedName>
        <fullName evidence="7">Hydrophobin</fullName>
    </recommendedName>
</protein>
<dbReference type="OrthoDB" id="4500971at2759"/>
<keyword evidence="4" id="KW-0732">Signal</keyword>
<dbReference type="SUPFAM" id="SSF101751">
    <property type="entry name" value="Hydrophobin II, HfbII"/>
    <property type="match status" value="1"/>
</dbReference>